<keyword evidence="2" id="KW-1133">Transmembrane helix</keyword>
<dbReference type="RefSeq" id="WP_345024252.1">
    <property type="nucleotide sequence ID" value="NZ_BAABDO010000110.1"/>
</dbReference>
<organism evidence="3 4">
    <name type="scientific">Actinomadura keratinilytica</name>
    <dbReference type="NCBI Taxonomy" id="547461"/>
    <lineage>
        <taxon>Bacteria</taxon>
        <taxon>Bacillati</taxon>
        <taxon>Actinomycetota</taxon>
        <taxon>Actinomycetes</taxon>
        <taxon>Streptosporangiales</taxon>
        <taxon>Thermomonosporaceae</taxon>
        <taxon>Actinomadura</taxon>
    </lineage>
</organism>
<evidence type="ECO:0000256" key="1">
    <source>
        <dbReference type="SAM" id="MobiDB-lite"/>
    </source>
</evidence>
<evidence type="ECO:0000313" key="3">
    <source>
        <dbReference type="EMBL" id="GAA4153180.1"/>
    </source>
</evidence>
<proteinExistence type="predicted"/>
<keyword evidence="4" id="KW-1185">Reference proteome</keyword>
<evidence type="ECO:0000256" key="2">
    <source>
        <dbReference type="SAM" id="Phobius"/>
    </source>
</evidence>
<keyword evidence="2" id="KW-0472">Membrane</keyword>
<gene>
    <name evidence="3" type="ORF">GCM10022416_52070</name>
</gene>
<accession>A0ABP7ZCC9</accession>
<feature type="transmembrane region" description="Helical" evidence="2">
    <location>
        <begin position="53"/>
        <end position="81"/>
    </location>
</feature>
<feature type="region of interest" description="Disordered" evidence="1">
    <location>
        <begin position="1"/>
        <end position="46"/>
    </location>
</feature>
<dbReference type="Proteomes" id="UP001500266">
    <property type="component" value="Unassembled WGS sequence"/>
</dbReference>
<feature type="transmembrane region" description="Helical" evidence="2">
    <location>
        <begin position="102"/>
        <end position="124"/>
    </location>
</feature>
<comment type="caution">
    <text evidence="3">The sequence shown here is derived from an EMBL/GenBank/DDBJ whole genome shotgun (WGS) entry which is preliminary data.</text>
</comment>
<dbReference type="EMBL" id="BAABDO010000110">
    <property type="protein sequence ID" value="GAA4153180.1"/>
    <property type="molecule type" value="Genomic_DNA"/>
</dbReference>
<protein>
    <recommendedName>
        <fullName evidence="5">DUF4190 domain-containing protein</fullName>
    </recommendedName>
</protein>
<sequence length="171" mass="17614">MSEQPGQGDGGNVLRQDTGRTPGDDTAHGGPAGPPPPGRPPVNAPEERNGWRALWLGVGALVLAWPMFPVGVVLGVASLVVGAKAQRRARRRNVLAPGATPGMVLGAVGLAMAAAAAAMAVVIGPETTGYNKCMQTANTKIDEEACRDRYLPKIEEKLHLPEGSLSGAVLP</sequence>
<evidence type="ECO:0008006" key="5">
    <source>
        <dbReference type="Google" id="ProtNLM"/>
    </source>
</evidence>
<keyword evidence="2" id="KW-0812">Transmembrane</keyword>
<name>A0ABP7ZCC9_9ACTN</name>
<reference evidence="4" key="1">
    <citation type="journal article" date="2019" name="Int. J. Syst. Evol. Microbiol.">
        <title>The Global Catalogue of Microorganisms (GCM) 10K type strain sequencing project: providing services to taxonomists for standard genome sequencing and annotation.</title>
        <authorList>
            <consortium name="The Broad Institute Genomics Platform"/>
            <consortium name="The Broad Institute Genome Sequencing Center for Infectious Disease"/>
            <person name="Wu L."/>
            <person name="Ma J."/>
        </authorList>
    </citation>
    <scope>NUCLEOTIDE SEQUENCE [LARGE SCALE GENOMIC DNA]</scope>
    <source>
        <strain evidence="4">JCM 17316</strain>
    </source>
</reference>
<evidence type="ECO:0000313" key="4">
    <source>
        <dbReference type="Proteomes" id="UP001500266"/>
    </source>
</evidence>
<feature type="compositionally biased region" description="Pro residues" evidence="1">
    <location>
        <begin position="32"/>
        <end position="43"/>
    </location>
</feature>